<name>A0A4Y4DIU0_GLUUR</name>
<feature type="transmembrane region" description="Helical" evidence="2">
    <location>
        <begin position="290"/>
        <end position="308"/>
    </location>
</feature>
<evidence type="ECO:0000256" key="1">
    <source>
        <dbReference type="SAM" id="MobiDB-lite"/>
    </source>
</evidence>
<reference evidence="4 5" key="1">
    <citation type="submission" date="2019-06" db="EMBL/GenBank/DDBJ databases">
        <title>Whole genome shotgun sequence of Glutamicibacter uratoxydans NBRC 15515.</title>
        <authorList>
            <person name="Hosoyama A."/>
            <person name="Uohara A."/>
            <person name="Ohji S."/>
            <person name="Ichikawa N."/>
        </authorList>
    </citation>
    <scope>NUCLEOTIDE SEQUENCE [LARGE SCALE GENOMIC DNA]</scope>
    <source>
        <strain evidence="4 5">NBRC 15515</strain>
    </source>
</reference>
<evidence type="ECO:0000313" key="4">
    <source>
        <dbReference type="EMBL" id="GED05172.1"/>
    </source>
</evidence>
<feature type="transmembrane region" description="Helical" evidence="2">
    <location>
        <begin position="138"/>
        <end position="160"/>
    </location>
</feature>
<accession>A0A4Y4DIU0</accession>
<dbReference type="PANTHER" id="PTHR36435">
    <property type="entry name" value="SLR1288 PROTEIN"/>
    <property type="match status" value="1"/>
</dbReference>
<dbReference type="GO" id="GO:0004175">
    <property type="term" value="F:endopeptidase activity"/>
    <property type="evidence" value="ECO:0007669"/>
    <property type="project" value="UniProtKB-ARBA"/>
</dbReference>
<protein>
    <submittedName>
        <fullName evidence="4">CAAX amino protease</fullName>
    </submittedName>
</protein>
<keyword evidence="5" id="KW-1185">Reference proteome</keyword>
<comment type="caution">
    <text evidence="4">The sequence shown here is derived from an EMBL/GenBank/DDBJ whole genome shotgun (WGS) entry which is preliminary data.</text>
</comment>
<feature type="region of interest" description="Disordered" evidence="1">
    <location>
        <begin position="349"/>
        <end position="369"/>
    </location>
</feature>
<keyword evidence="4" id="KW-0645">Protease</keyword>
<feature type="transmembrane region" description="Helical" evidence="2">
    <location>
        <begin position="42"/>
        <end position="69"/>
    </location>
</feature>
<feature type="transmembrane region" description="Helical" evidence="2">
    <location>
        <begin position="235"/>
        <end position="253"/>
    </location>
</feature>
<dbReference type="Pfam" id="PF02517">
    <property type="entry name" value="Rce1-like"/>
    <property type="match status" value="1"/>
</dbReference>
<evidence type="ECO:0000256" key="2">
    <source>
        <dbReference type="SAM" id="Phobius"/>
    </source>
</evidence>
<feature type="domain" description="CAAX prenyl protease 2/Lysostaphin resistance protein A-like" evidence="3">
    <location>
        <begin position="180"/>
        <end position="270"/>
    </location>
</feature>
<dbReference type="PANTHER" id="PTHR36435:SF1">
    <property type="entry name" value="CAAX AMINO TERMINAL PROTEASE FAMILY PROTEIN"/>
    <property type="match status" value="1"/>
</dbReference>
<keyword evidence="4" id="KW-0378">Hydrolase</keyword>
<dbReference type="AlphaFoldDB" id="A0A4Y4DIU0"/>
<gene>
    <name evidence="4" type="ORF">AUR04nite_07040</name>
</gene>
<keyword evidence="2" id="KW-0472">Membrane</keyword>
<feature type="compositionally biased region" description="Low complexity" evidence="1">
    <location>
        <begin position="9"/>
        <end position="20"/>
    </location>
</feature>
<proteinExistence type="predicted"/>
<feature type="transmembrane region" description="Helical" evidence="2">
    <location>
        <begin position="180"/>
        <end position="200"/>
    </location>
</feature>
<evidence type="ECO:0000259" key="3">
    <source>
        <dbReference type="Pfam" id="PF02517"/>
    </source>
</evidence>
<dbReference type="Proteomes" id="UP000316612">
    <property type="component" value="Unassembled WGS sequence"/>
</dbReference>
<feature type="compositionally biased region" description="Basic and acidic residues" evidence="1">
    <location>
        <begin position="358"/>
        <end position="369"/>
    </location>
</feature>
<dbReference type="EMBL" id="BJNY01000003">
    <property type="protein sequence ID" value="GED05172.1"/>
    <property type="molecule type" value="Genomic_DNA"/>
</dbReference>
<keyword evidence="2" id="KW-0812">Transmembrane</keyword>
<organism evidence="4 5">
    <name type="scientific">Glutamicibacter uratoxydans</name>
    <name type="common">Arthrobacter uratoxydans</name>
    <dbReference type="NCBI Taxonomy" id="43667"/>
    <lineage>
        <taxon>Bacteria</taxon>
        <taxon>Bacillati</taxon>
        <taxon>Actinomycetota</taxon>
        <taxon>Actinomycetes</taxon>
        <taxon>Micrococcales</taxon>
        <taxon>Micrococcaceae</taxon>
        <taxon>Glutamicibacter</taxon>
    </lineage>
</organism>
<dbReference type="GO" id="GO:0006508">
    <property type="term" value="P:proteolysis"/>
    <property type="evidence" value="ECO:0007669"/>
    <property type="project" value="UniProtKB-KW"/>
</dbReference>
<sequence>MVGMSMSEAQGQAPAQAPGQDPQYEYHRLLRRDERYRWWRPLAMLGTGTGFFLVLTAMVMVALFASMLFNPAFWNADDAAIDAYFDETLMDMSNPAAFFLTMISIIVMIPAVWLAYLLLGAKPIGLLLSVTGKIRWRWLGLVAAVSTLVYAVYFSLSFIFDALDTSTTASPSEFMPANPLFYALLVVVLTPLQCTAEELVFRGAFMQAVGGWLKHPAFAILLPVPLFTFGHLYDVYGLLDVTVFAVAAGYLTWRTGGLEAAIAVHVVNNTSLFLLSAIGQIDVNETESSWQALAASTVMTAVLTFIIAKLAARKNIVRTAGPAPRSAPAPLLAPWPIAYPAHYSQQPQAYWAPPQAPENREQQYRDPEN</sequence>
<dbReference type="GO" id="GO:0080120">
    <property type="term" value="P:CAAX-box protein maturation"/>
    <property type="evidence" value="ECO:0007669"/>
    <property type="project" value="UniProtKB-ARBA"/>
</dbReference>
<evidence type="ECO:0000313" key="5">
    <source>
        <dbReference type="Proteomes" id="UP000316612"/>
    </source>
</evidence>
<feature type="transmembrane region" description="Helical" evidence="2">
    <location>
        <begin position="260"/>
        <end position="278"/>
    </location>
</feature>
<dbReference type="InterPro" id="IPR052710">
    <property type="entry name" value="CAAX_protease"/>
</dbReference>
<dbReference type="OrthoDB" id="2680086at2"/>
<feature type="region of interest" description="Disordered" evidence="1">
    <location>
        <begin position="1"/>
        <end position="20"/>
    </location>
</feature>
<keyword evidence="2" id="KW-1133">Transmembrane helix</keyword>
<dbReference type="InterPro" id="IPR003675">
    <property type="entry name" value="Rce1/LyrA-like_dom"/>
</dbReference>
<feature type="transmembrane region" description="Helical" evidence="2">
    <location>
        <begin position="96"/>
        <end position="118"/>
    </location>
</feature>